<evidence type="ECO:0000313" key="2">
    <source>
        <dbReference type="Proteomes" id="UP000703590"/>
    </source>
</evidence>
<reference evidence="2" key="1">
    <citation type="submission" date="2021-02" db="EMBL/GenBank/DDBJ databases">
        <title>Sulfurospirillum tamanensis sp. nov.</title>
        <authorList>
            <person name="Merkel A.Y."/>
        </authorList>
    </citation>
    <scope>NUCLEOTIDE SEQUENCE [LARGE SCALE GENOMIC DNA]</scope>
    <source>
        <strain evidence="2">T05b</strain>
    </source>
</reference>
<name>A0ABS2WS47_9BACT</name>
<organism evidence="1 2">
    <name type="scientific">Sulfurospirillum tamanense</name>
    <dbReference type="NCBI Taxonomy" id="2813362"/>
    <lineage>
        <taxon>Bacteria</taxon>
        <taxon>Pseudomonadati</taxon>
        <taxon>Campylobacterota</taxon>
        <taxon>Epsilonproteobacteria</taxon>
        <taxon>Campylobacterales</taxon>
        <taxon>Sulfurospirillaceae</taxon>
        <taxon>Sulfurospirillum</taxon>
    </lineage>
</organism>
<sequence length="86" mass="9741">MTRKHFFFVVSLVLFGVFSGELYLLYNSSISSSSFTAVTGFATPAFHSNHLFLRHPLTQPPWSVFDTHPELREHVRGSFVQTGILP</sequence>
<proteinExistence type="predicted"/>
<comment type="caution">
    <text evidence="1">The sequence shown here is derived from an EMBL/GenBank/DDBJ whole genome shotgun (WGS) entry which is preliminary data.</text>
</comment>
<gene>
    <name evidence="1" type="ORF">JWV37_06895</name>
</gene>
<protein>
    <submittedName>
        <fullName evidence="1">Uncharacterized protein</fullName>
    </submittedName>
</protein>
<dbReference type="EMBL" id="JAFHKK010000013">
    <property type="protein sequence ID" value="MBN2964501.1"/>
    <property type="molecule type" value="Genomic_DNA"/>
</dbReference>
<dbReference type="RefSeq" id="WP_205459053.1">
    <property type="nucleotide sequence ID" value="NZ_JAFHKK010000013.1"/>
</dbReference>
<keyword evidence="2" id="KW-1185">Reference proteome</keyword>
<dbReference type="Proteomes" id="UP000703590">
    <property type="component" value="Unassembled WGS sequence"/>
</dbReference>
<reference evidence="1 2" key="2">
    <citation type="submission" date="2021-02" db="EMBL/GenBank/DDBJ databases">
        <title>Sulfurospirillum tamanensis sp. nov.</title>
        <authorList>
            <person name="Frolova A."/>
            <person name="Merkel A."/>
            <person name="Slobodkin A."/>
        </authorList>
    </citation>
    <scope>NUCLEOTIDE SEQUENCE [LARGE SCALE GENOMIC DNA]</scope>
    <source>
        <strain evidence="1 2">T05b</strain>
    </source>
</reference>
<accession>A0ABS2WS47</accession>
<evidence type="ECO:0000313" key="1">
    <source>
        <dbReference type="EMBL" id="MBN2964501.1"/>
    </source>
</evidence>